<reference evidence="4" key="3">
    <citation type="submission" date="2018-08" db="UniProtKB">
        <authorList>
            <consortium name="EnsemblPlants"/>
        </authorList>
    </citation>
    <scope>IDENTIFICATION</scope>
    <source>
        <strain evidence="4">cv. Bd21</strain>
    </source>
</reference>
<reference evidence="3 4" key="1">
    <citation type="journal article" date="2010" name="Nature">
        <title>Genome sequencing and analysis of the model grass Brachypodium distachyon.</title>
        <authorList>
            <consortium name="International Brachypodium Initiative"/>
        </authorList>
    </citation>
    <scope>NUCLEOTIDE SEQUENCE [LARGE SCALE GENOMIC DNA]</scope>
    <source>
        <strain evidence="3 4">Bd21</strain>
    </source>
</reference>
<dbReference type="AlphaFoldDB" id="A0A0Q3EU65"/>
<dbReference type="PANTHER" id="PTHR35357">
    <property type="entry name" value="OS02G0537100 PROTEIN"/>
    <property type="match status" value="1"/>
</dbReference>
<keyword evidence="1 2" id="KW-0732">Signal</keyword>
<dbReference type="Proteomes" id="UP000008810">
    <property type="component" value="Chromosome 4"/>
</dbReference>
<organism evidence="3">
    <name type="scientific">Brachypodium distachyon</name>
    <name type="common">Purple false brome</name>
    <name type="synonym">Trachynia distachya</name>
    <dbReference type="NCBI Taxonomy" id="15368"/>
    <lineage>
        <taxon>Eukaryota</taxon>
        <taxon>Viridiplantae</taxon>
        <taxon>Streptophyta</taxon>
        <taxon>Embryophyta</taxon>
        <taxon>Tracheophyta</taxon>
        <taxon>Spermatophyta</taxon>
        <taxon>Magnoliopsida</taxon>
        <taxon>Liliopsida</taxon>
        <taxon>Poales</taxon>
        <taxon>Poaceae</taxon>
        <taxon>BOP clade</taxon>
        <taxon>Pooideae</taxon>
        <taxon>Stipodae</taxon>
        <taxon>Brachypodieae</taxon>
        <taxon>Brachypodium</taxon>
    </lineage>
</organism>
<reference evidence="3" key="2">
    <citation type="submission" date="2017-06" db="EMBL/GenBank/DDBJ databases">
        <title>WGS assembly of Brachypodium distachyon.</title>
        <authorList>
            <consortium name="The International Brachypodium Initiative"/>
            <person name="Lucas S."/>
            <person name="Harmon-Smith M."/>
            <person name="Lail K."/>
            <person name="Tice H."/>
            <person name="Grimwood J."/>
            <person name="Bruce D."/>
            <person name="Barry K."/>
            <person name="Shu S."/>
            <person name="Lindquist E."/>
            <person name="Wang M."/>
            <person name="Pitluck S."/>
            <person name="Vogel J.P."/>
            <person name="Garvin D.F."/>
            <person name="Mockler T.C."/>
            <person name="Schmutz J."/>
            <person name="Rokhsar D."/>
            <person name="Bevan M.W."/>
        </authorList>
    </citation>
    <scope>NUCLEOTIDE SEQUENCE</scope>
    <source>
        <strain evidence="3">Bd21</strain>
    </source>
</reference>
<dbReference type="EnsemblPlants" id="KQJ89788">
    <property type="protein sequence ID" value="KQJ89788"/>
    <property type="gene ID" value="BRADI_4g27753v3"/>
</dbReference>
<evidence type="ECO:0000256" key="1">
    <source>
        <dbReference type="ARBA" id="ARBA00022729"/>
    </source>
</evidence>
<feature type="signal peptide" evidence="2">
    <location>
        <begin position="1"/>
        <end position="21"/>
    </location>
</feature>
<dbReference type="Gramene" id="KQJ89788">
    <property type="protein sequence ID" value="KQJ89788"/>
    <property type="gene ID" value="BRADI_4g27753v3"/>
</dbReference>
<dbReference type="OrthoDB" id="689791at2759"/>
<proteinExistence type="predicted"/>
<name>A0A0Q3EU65_BRADI</name>
<evidence type="ECO:0000313" key="5">
    <source>
        <dbReference type="Proteomes" id="UP000008810"/>
    </source>
</evidence>
<feature type="chain" id="PRO_5033239311" description="Pectinesterase inhibitor domain-containing protein" evidence="2">
    <location>
        <begin position="22"/>
        <end position="203"/>
    </location>
</feature>
<sequence length="203" mass="22443">MKTSSLLVLLVAMASAIAAQARRPDRHAHLLLAADLAASRAAVASAMTRPGVGDARDGLEACVFLYGASSVPTPRLLREYAAARAWEPARSLLLLTSRIQHGFRRAESTWSRAILRCGADGKHRAESIRHAVQYKARPRGINLAGVRSRCPLHPSPMQFFSRDDDVARHETVDRSFCYYSVLTSQPLVQYSCMHAWPQTLFES</sequence>
<keyword evidence="5" id="KW-1185">Reference proteome</keyword>
<evidence type="ECO:0000256" key="2">
    <source>
        <dbReference type="SAM" id="SignalP"/>
    </source>
</evidence>
<evidence type="ECO:0000313" key="3">
    <source>
        <dbReference type="EMBL" id="KQJ89788.1"/>
    </source>
</evidence>
<accession>A0A0Q3EU65</accession>
<dbReference type="InParanoid" id="A0A0Q3EU65"/>
<evidence type="ECO:0008006" key="6">
    <source>
        <dbReference type="Google" id="ProtNLM"/>
    </source>
</evidence>
<dbReference type="PANTHER" id="PTHR35357:SF4">
    <property type="entry name" value="PECTINESTERASE INHIBITOR DOMAIN CONTAINING PROTEIN"/>
    <property type="match status" value="1"/>
</dbReference>
<gene>
    <name evidence="3" type="ORF">BRADI_4g27753v3</name>
</gene>
<protein>
    <recommendedName>
        <fullName evidence="6">Pectinesterase inhibitor domain-containing protein</fullName>
    </recommendedName>
</protein>
<evidence type="ECO:0000313" key="4">
    <source>
        <dbReference type="EnsemblPlants" id="KQJ89788"/>
    </source>
</evidence>
<dbReference type="EMBL" id="CM000883">
    <property type="protein sequence ID" value="KQJ89788.1"/>
    <property type="molecule type" value="Genomic_DNA"/>
</dbReference>